<dbReference type="InterPro" id="IPR009506">
    <property type="entry name" value="YjiS-like"/>
</dbReference>
<proteinExistence type="predicted"/>
<name>A0ABS7AKE2_9PROT</name>
<reference evidence="2 3" key="1">
    <citation type="submission" date="2021-07" db="EMBL/GenBank/DDBJ databases">
        <authorList>
            <person name="So Y."/>
        </authorList>
    </citation>
    <scope>NUCLEOTIDE SEQUENCE [LARGE SCALE GENOMIC DNA]</scope>
    <source>
        <strain evidence="2 3">HJA6</strain>
    </source>
</reference>
<dbReference type="RefSeq" id="WP_219766408.1">
    <property type="nucleotide sequence ID" value="NZ_JAHYBZ010000013.1"/>
</dbReference>
<accession>A0ABS7AKE2</accession>
<sequence>MDARNTKAEAALLLPGVTAASRHEENVRALLATAAAAREEAFSNAVLSGIQAAIRGLGAAVRGIASLPARLETYNALRRLSDRELRDIGMTRFDIGNVFEPGFKARAANDADEKPAPRAA</sequence>
<feature type="domain" description="YjiS-like" evidence="1">
    <location>
        <begin position="72"/>
        <end position="95"/>
    </location>
</feature>
<dbReference type="Proteomes" id="UP001196565">
    <property type="component" value="Unassembled WGS sequence"/>
</dbReference>
<dbReference type="Pfam" id="PF06568">
    <property type="entry name" value="YjiS-like"/>
    <property type="match status" value="1"/>
</dbReference>
<protein>
    <submittedName>
        <fullName evidence="2">DUF1127 domain-containing protein</fullName>
    </submittedName>
</protein>
<comment type="caution">
    <text evidence="2">The sequence shown here is derived from an EMBL/GenBank/DDBJ whole genome shotgun (WGS) entry which is preliminary data.</text>
</comment>
<organism evidence="2 3">
    <name type="scientific">Roseomonas alba</name>
    <dbReference type="NCBI Taxonomy" id="2846776"/>
    <lineage>
        <taxon>Bacteria</taxon>
        <taxon>Pseudomonadati</taxon>
        <taxon>Pseudomonadota</taxon>
        <taxon>Alphaproteobacteria</taxon>
        <taxon>Acetobacterales</taxon>
        <taxon>Roseomonadaceae</taxon>
        <taxon>Roseomonas</taxon>
    </lineage>
</organism>
<evidence type="ECO:0000313" key="2">
    <source>
        <dbReference type="EMBL" id="MBW6401599.1"/>
    </source>
</evidence>
<dbReference type="EMBL" id="JAHYBZ010000013">
    <property type="protein sequence ID" value="MBW6401599.1"/>
    <property type="molecule type" value="Genomic_DNA"/>
</dbReference>
<keyword evidence="3" id="KW-1185">Reference proteome</keyword>
<gene>
    <name evidence="2" type="ORF">KPL78_27355</name>
</gene>
<evidence type="ECO:0000259" key="1">
    <source>
        <dbReference type="Pfam" id="PF06568"/>
    </source>
</evidence>
<evidence type="ECO:0000313" key="3">
    <source>
        <dbReference type="Proteomes" id="UP001196565"/>
    </source>
</evidence>